<dbReference type="Proteomes" id="UP000887564">
    <property type="component" value="Unplaced"/>
</dbReference>
<evidence type="ECO:0000313" key="2">
    <source>
        <dbReference type="WBParaSite" id="PEQ_0000179501-mRNA-1"/>
    </source>
</evidence>
<keyword evidence="1" id="KW-1185">Reference proteome</keyword>
<dbReference type="WBParaSite" id="PEQ_0000179501-mRNA-1">
    <property type="protein sequence ID" value="PEQ_0000179501-mRNA-1"/>
    <property type="gene ID" value="PEQ_0000179501"/>
</dbReference>
<protein>
    <submittedName>
        <fullName evidence="2">Uncharacterized protein</fullName>
    </submittedName>
</protein>
<name>A0A914RAQ9_PAREQ</name>
<proteinExistence type="predicted"/>
<accession>A0A914RAQ9</accession>
<dbReference type="AlphaFoldDB" id="A0A914RAQ9"/>
<organism evidence="1 2">
    <name type="scientific">Parascaris equorum</name>
    <name type="common">Equine roundworm</name>
    <dbReference type="NCBI Taxonomy" id="6256"/>
    <lineage>
        <taxon>Eukaryota</taxon>
        <taxon>Metazoa</taxon>
        <taxon>Ecdysozoa</taxon>
        <taxon>Nematoda</taxon>
        <taxon>Chromadorea</taxon>
        <taxon>Rhabditida</taxon>
        <taxon>Spirurina</taxon>
        <taxon>Ascaridomorpha</taxon>
        <taxon>Ascaridoidea</taxon>
        <taxon>Ascarididae</taxon>
        <taxon>Parascaris</taxon>
    </lineage>
</organism>
<evidence type="ECO:0000313" key="1">
    <source>
        <dbReference type="Proteomes" id="UP000887564"/>
    </source>
</evidence>
<sequence>FGYHVSVGRRAQIAAQIEDARVISSDADRLSVDVHSTGSESAFRFPPQTDTRDLFSFTPSTSPQLVQHVMHCSNARAFSLIPLTVHSDPSSSHITERPPTTVLA</sequence>
<reference evidence="2" key="1">
    <citation type="submission" date="2022-11" db="UniProtKB">
        <authorList>
            <consortium name="WormBaseParasite"/>
        </authorList>
    </citation>
    <scope>IDENTIFICATION</scope>
</reference>